<evidence type="ECO:0008006" key="10">
    <source>
        <dbReference type="Google" id="ProtNLM"/>
    </source>
</evidence>
<dbReference type="EMBL" id="JAKLMC020000018">
    <property type="protein sequence ID" value="KAK5951774.1"/>
    <property type="molecule type" value="Genomic_DNA"/>
</dbReference>
<dbReference type="InterPro" id="IPR036259">
    <property type="entry name" value="MFS_trans_sf"/>
</dbReference>
<feature type="transmembrane region" description="Helical" evidence="7">
    <location>
        <begin position="590"/>
        <end position="609"/>
    </location>
</feature>
<evidence type="ECO:0000256" key="2">
    <source>
        <dbReference type="ARBA" id="ARBA00022448"/>
    </source>
</evidence>
<feature type="transmembrane region" description="Helical" evidence="7">
    <location>
        <begin position="353"/>
        <end position="380"/>
    </location>
</feature>
<proteinExistence type="predicted"/>
<dbReference type="Pfam" id="PF13347">
    <property type="entry name" value="MFS_2"/>
    <property type="match status" value="1"/>
</dbReference>
<keyword evidence="5 7" id="KW-0472">Membrane</keyword>
<name>A0AAN8EBV2_9EURO</name>
<evidence type="ECO:0000256" key="7">
    <source>
        <dbReference type="SAM" id="Phobius"/>
    </source>
</evidence>
<evidence type="ECO:0000256" key="4">
    <source>
        <dbReference type="ARBA" id="ARBA00022989"/>
    </source>
</evidence>
<reference evidence="8 9" key="1">
    <citation type="submission" date="2022-12" db="EMBL/GenBank/DDBJ databases">
        <title>Genomic features and morphological characterization of a novel Knufia sp. strain isolated from spacecraft assembly facility.</title>
        <authorList>
            <person name="Teixeira M."/>
            <person name="Chander A.M."/>
            <person name="Stajich J.E."/>
            <person name="Venkateswaran K."/>
        </authorList>
    </citation>
    <scope>NUCLEOTIDE SEQUENCE [LARGE SCALE GENOMIC DNA]</scope>
    <source>
        <strain evidence="8 9">FJI-L2-BK-P2</strain>
    </source>
</reference>
<comment type="caution">
    <text evidence="8">The sequence shown here is derived from an EMBL/GenBank/DDBJ whole genome shotgun (WGS) entry which is preliminary data.</text>
</comment>
<feature type="region of interest" description="Disordered" evidence="6">
    <location>
        <begin position="1"/>
        <end position="41"/>
    </location>
</feature>
<sequence>MSLKHNAPKVDERSPLFDPRRNSNVSDLDSNRFSSPSSASDSDLKLQESFAESKSTLYLILLTLSIGGLQIVWSIELSNGSPYLLSLGMSKSLLAFVWLAGPMTGVLVQPYVGMLSDRCRLSWGKRKPFIVAGTLGTVGASLLLAYAKQIVHALGGWSADALYEGTWKVSTIAFATFMMWVLDFAINTLQASIRAFIVDGAPAHQQEAGNAWASRIVGIGNVLGYIAGYLDLPKYIGFLGKEQFQALCAFASIILTALVLISVLTVKERNPQNEPPSEEDYETGVITFFKQVWHSIQRLPAPIRTVCKIQFFNWMGWFPFLFYITTYIGQLYVNPRLSPDMSPEEVNQLWGKATRIGTFALLIEAVVSLSANVLLPFLIVPTYKQKTNVHTNPITPITPQTPIGSKARPLEVSRRRMIPRRTTSTFSADMGLHSELGQHATRRVPPFAQRTMERLRIPGFTIRRAWLIAHLLFAACMFSTFFISTPFFAIIMVAVAGISWSLTLWAPFALISGEISKRDEERRSNQRKKLLSGDAEGFYDEDEHEEDRAGIILGLHNVAVSAPQVIATLVSSAVFKVLQKPRSVPGDVSVAWTLRLGGIGVLAAAFFTWRMRESVSEEDEDEDED</sequence>
<evidence type="ECO:0000313" key="8">
    <source>
        <dbReference type="EMBL" id="KAK5951774.1"/>
    </source>
</evidence>
<evidence type="ECO:0000256" key="5">
    <source>
        <dbReference type="ARBA" id="ARBA00023136"/>
    </source>
</evidence>
<gene>
    <name evidence="8" type="ORF">OHC33_007066</name>
</gene>
<protein>
    <recommendedName>
        <fullName evidence="10">Sucrose transporter</fullName>
    </recommendedName>
</protein>
<feature type="transmembrane region" description="Helical" evidence="7">
    <location>
        <begin position="489"/>
        <end position="513"/>
    </location>
</feature>
<keyword evidence="3 7" id="KW-0812">Transmembrane</keyword>
<feature type="transmembrane region" description="Helical" evidence="7">
    <location>
        <begin position="95"/>
        <end position="116"/>
    </location>
</feature>
<feature type="compositionally biased region" description="Basic and acidic residues" evidence="6">
    <location>
        <begin position="8"/>
        <end position="21"/>
    </location>
</feature>
<dbReference type="GO" id="GO:0005886">
    <property type="term" value="C:plasma membrane"/>
    <property type="evidence" value="ECO:0007669"/>
    <property type="project" value="TreeGrafter"/>
</dbReference>
<feature type="transmembrane region" description="Helical" evidence="7">
    <location>
        <begin position="244"/>
        <end position="266"/>
    </location>
</feature>
<dbReference type="Gene3D" id="1.20.1250.20">
    <property type="entry name" value="MFS general substrate transporter like domains"/>
    <property type="match status" value="1"/>
</dbReference>
<feature type="transmembrane region" description="Helical" evidence="7">
    <location>
        <begin position="558"/>
        <end position="578"/>
    </location>
</feature>
<evidence type="ECO:0000256" key="6">
    <source>
        <dbReference type="SAM" id="MobiDB-lite"/>
    </source>
</evidence>
<organism evidence="8 9">
    <name type="scientific">Knufia fluminis</name>
    <dbReference type="NCBI Taxonomy" id="191047"/>
    <lineage>
        <taxon>Eukaryota</taxon>
        <taxon>Fungi</taxon>
        <taxon>Dikarya</taxon>
        <taxon>Ascomycota</taxon>
        <taxon>Pezizomycotina</taxon>
        <taxon>Eurotiomycetes</taxon>
        <taxon>Chaetothyriomycetidae</taxon>
        <taxon>Chaetothyriales</taxon>
        <taxon>Trichomeriaceae</taxon>
        <taxon>Knufia</taxon>
    </lineage>
</organism>
<feature type="compositionally biased region" description="Low complexity" evidence="6">
    <location>
        <begin position="31"/>
        <end position="41"/>
    </location>
</feature>
<dbReference type="PANTHER" id="PTHR19432:SF35">
    <property type="entry name" value="SOLUTE CARRIER FAMILY 45 MEMBER 3 ISOFORM X1"/>
    <property type="match status" value="1"/>
</dbReference>
<feature type="transmembrane region" description="Helical" evidence="7">
    <location>
        <begin position="311"/>
        <end position="333"/>
    </location>
</feature>
<evidence type="ECO:0000256" key="1">
    <source>
        <dbReference type="ARBA" id="ARBA00004141"/>
    </source>
</evidence>
<dbReference type="SUPFAM" id="SSF103473">
    <property type="entry name" value="MFS general substrate transporter"/>
    <property type="match status" value="2"/>
</dbReference>
<feature type="transmembrane region" description="Helical" evidence="7">
    <location>
        <begin position="465"/>
        <end position="483"/>
    </location>
</feature>
<feature type="transmembrane region" description="Helical" evidence="7">
    <location>
        <begin position="212"/>
        <end position="232"/>
    </location>
</feature>
<comment type="subcellular location">
    <subcellularLocation>
        <location evidence="1">Membrane</location>
        <topology evidence="1">Multi-pass membrane protein</topology>
    </subcellularLocation>
</comment>
<keyword evidence="2" id="KW-0813">Transport</keyword>
<dbReference type="Proteomes" id="UP001316803">
    <property type="component" value="Unassembled WGS sequence"/>
</dbReference>
<keyword evidence="4 7" id="KW-1133">Transmembrane helix</keyword>
<evidence type="ECO:0000313" key="9">
    <source>
        <dbReference type="Proteomes" id="UP001316803"/>
    </source>
</evidence>
<dbReference type="PANTHER" id="PTHR19432">
    <property type="entry name" value="SUGAR TRANSPORTER"/>
    <property type="match status" value="1"/>
</dbReference>
<feature type="transmembrane region" description="Helical" evidence="7">
    <location>
        <begin position="128"/>
        <end position="147"/>
    </location>
</feature>
<keyword evidence="9" id="KW-1185">Reference proteome</keyword>
<feature type="transmembrane region" description="Helical" evidence="7">
    <location>
        <begin position="55"/>
        <end position="75"/>
    </location>
</feature>
<accession>A0AAN8EBV2</accession>
<evidence type="ECO:0000256" key="3">
    <source>
        <dbReference type="ARBA" id="ARBA00022692"/>
    </source>
</evidence>
<dbReference type="AlphaFoldDB" id="A0AAN8EBV2"/>
<dbReference type="GO" id="GO:0008506">
    <property type="term" value="F:sucrose:proton symporter activity"/>
    <property type="evidence" value="ECO:0007669"/>
    <property type="project" value="TreeGrafter"/>
</dbReference>